<name>A0A4R0XY98_9MOLU</name>
<evidence type="ECO:0000256" key="1">
    <source>
        <dbReference type="SAM" id="Phobius"/>
    </source>
</evidence>
<feature type="transmembrane region" description="Helical" evidence="1">
    <location>
        <begin position="21"/>
        <end position="45"/>
    </location>
</feature>
<organism evidence="2 3">
    <name type="scientific">Mycoplasma marinum</name>
    <dbReference type="NCBI Taxonomy" id="1937190"/>
    <lineage>
        <taxon>Bacteria</taxon>
        <taxon>Bacillati</taxon>
        <taxon>Mycoplasmatota</taxon>
        <taxon>Mollicutes</taxon>
        <taxon>Mycoplasmataceae</taxon>
        <taxon>Mycoplasma</taxon>
    </lineage>
</organism>
<gene>
    <name evidence="2" type="ORF">C4B24_00300</name>
</gene>
<proteinExistence type="predicted"/>
<keyword evidence="3" id="KW-1185">Reference proteome</keyword>
<accession>A0A4R0XY98</accession>
<dbReference type="Proteomes" id="UP000294192">
    <property type="component" value="Unassembled WGS sequence"/>
</dbReference>
<comment type="caution">
    <text evidence="2">The sequence shown here is derived from an EMBL/GenBank/DDBJ whole genome shotgun (WGS) entry which is preliminary data.</text>
</comment>
<protein>
    <submittedName>
        <fullName evidence="2">Uncharacterized protein</fullName>
    </submittedName>
</protein>
<keyword evidence="1" id="KW-1133">Transmembrane helix</keyword>
<keyword evidence="1" id="KW-0812">Transmembrane</keyword>
<sequence>MFNAFSAKKMLSKKRSKKIASLFGVARITFQMTWYVICVLAIIAIDSSTQGYGFGQGGIKSLLSPVHFITFIVGISMVAISIFVVHIPSFFKKKQKESENG</sequence>
<reference evidence="2 3" key="1">
    <citation type="submission" date="2018-02" db="EMBL/GenBank/DDBJ databases">
        <title>Mycoplasma marinum and Mycoplasma todarodis sp. nov., moderately halophilic and psychrotolerant mycoplasmas isolated from cephalopods.</title>
        <authorList>
            <person name="Viver T."/>
        </authorList>
    </citation>
    <scope>NUCLEOTIDE SEQUENCE [LARGE SCALE GENOMIC DNA]</scope>
    <source>
        <strain evidence="2 3">PE</strain>
    </source>
</reference>
<feature type="transmembrane region" description="Helical" evidence="1">
    <location>
        <begin position="65"/>
        <end position="87"/>
    </location>
</feature>
<dbReference type="EMBL" id="PSZO01000001">
    <property type="protein sequence ID" value="TCG12039.1"/>
    <property type="molecule type" value="Genomic_DNA"/>
</dbReference>
<dbReference type="AlphaFoldDB" id="A0A4R0XY98"/>
<evidence type="ECO:0000313" key="3">
    <source>
        <dbReference type="Proteomes" id="UP000294192"/>
    </source>
</evidence>
<evidence type="ECO:0000313" key="2">
    <source>
        <dbReference type="EMBL" id="TCG12039.1"/>
    </source>
</evidence>
<keyword evidence="1" id="KW-0472">Membrane</keyword>